<dbReference type="Pfam" id="PF13646">
    <property type="entry name" value="HEAT_2"/>
    <property type="match status" value="1"/>
</dbReference>
<dbReference type="SUPFAM" id="SSF46565">
    <property type="entry name" value="Chaperone J-domain"/>
    <property type="match status" value="1"/>
</dbReference>
<name>Q0W5D6_METAR</name>
<evidence type="ECO:0000259" key="6">
    <source>
        <dbReference type="PROSITE" id="PS50076"/>
    </source>
</evidence>
<keyword evidence="2" id="KW-0863">Zinc-finger</keyword>
<evidence type="ECO:0000256" key="3">
    <source>
        <dbReference type="ARBA" id="ARBA00022833"/>
    </source>
</evidence>
<dbReference type="SMART" id="SM00154">
    <property type="entry name" value="ZnF_AN1"/>
    <property type="match status" value="1"/>
</dbReference>
<dbReference type="STRING" id="351160.RCIX1090"/>
<keyword evidence="5" id="KW-1133">Transmembrane helix</keyword>
<dbReference type="InterPro" id="IPR036869">
    <property type="entry name" value="J_dom_sf"/>
</dbReference>
<dbReference type="PRINTS" id="PR00625">
    <property type="entry name" value="JDOMAIN"/>
</dbReference>
<organism evidence="7 8">
    <name type="scientific">Methanocella arvoryzae (strain DSM 22066 / NBRC 105507 / MRE50)</name>
    <dbReference type="NCBI Taxonomy" id="351160"/>
    <lineage>
        <taxon>Archaea</taxon>
        <taxon>Methanobacteriati</taxon>
        <taxon>Methanobacteriota</taxon>
        <taxon>Stenosarchaea group</taxon>
        <taxon>Methanomicrobia</taxon>
        <taxon>Methanocellales</taxon>
        <taxon>Methanocellaceae</taxon>
        <taxon>Methanocella</taxon>
    </lineage>
</organism>
<accession>Q0W5D6</accession>
<evidence type="ECO:0000256" key="1">
    <source>
        <dbReference type="ARBA" id="ARBA00022723"/>
    </source>
</evidence>
<dbReference type="Gene3D" id="4.10.1110.10">
    <property type="entry name" value="AN1-like Zinc finger"/>
    <property type="match status" value="1"/>
</dbReference>
<dbReference type="CDD" id="cd06257">
    <property type="entry name" value="DnaJ"/>
    <property type="match status" value="1"/>
</dbReference>
<sequence>MKDYYSILGLDRDCTRDDIKNAYRRLAKQYHPDINHSPDAPEKFRAIVEAYEYLLDVKDGKRPDIPKYTATSTRSTRATTGNNSKQFTPLEKLLAMLDSADVNVKRQAIEELGSRQYYSNQTVISALLSFMKSPNMMLRRNAIISLGRLGNPIVVADVAKGLKDDWAQIRFDTAVALGNIGAPEALLYLQRMDSTEYENNEMVMNAVRESIYWIKRKNKMFDQSRKCPYCEGYDNTSVLPPFVCHDCGRTFQNTAKEQPKKPQPEQRPPSSDTTKRCSYCYAQDVLEKCRYCGGLYCSDHISSQAHHCTKSRTDTTTIRTDTMGNNKTEKQSPIVTAVNWIYANAKTLLIALVVVMLLLATTPMLIGALTTPQQSEQSYTPQQPPLPTDSPQSTYEVQYGDISGQVYKGTDQVSHATISYKKMGDAILTESGYVLVPAGTPQSVTTDNNGYYSITHLQYGNYSIMIWDGSGSSIIYSGNIIVDRKTATVNFFTK</sequence>
<evidence type="ECO:0000313" key="7">
    <source>
        <dbReference type="EMBL" id="CAJ36407.1"/>
    </source>
</evidence>
<keyword evidence="8" id="KW-1185">Reference proteome</keyword>
<proteinExistence type="predicted"/>
<dbReference type="SMART" id="SM00271">
    <property type="entry name" value="DnaJ"/>
    <property type="match status" value="1"/>
</dbReference>
<dbReference type="AlphaFoldDB" id="Q0W5D6"/>
<dbReference type="Gene3D" id="1.25.10.10">
    <property type="entry name" value="Leucine-rich Repeat Variant"/>
    <property type="match status" value="1"/>
</dbReference>
<dbReference type="PANTHER" id="PTHR43096">
    <property type="entry name" value="DNAJ HOMOLOG 1, MITOCHONDRIAL-RELATED"/>
    <property type="match status" value="1"/>
</dbReference>
<dbReference type="RefSeq" id="WP_012036118.1">
    <property type="nucleotide sequence ID" value="NC_009464.1"/>
</dbReference>
<dbReference type="SUPFAM" id="SSF117074">
    <property type="entry name" value="Hypothetical protein PA1324"/>
    <property type="match status" value="1"/>
</dbReference>
<dbReference type="GO" id="GO:0008270">
    <property type="term" value="F:zinc ion binding"/>
    <property type="evidence" value="ECO:0007669"/>
    <property type="project" value="UniProtKB-KW"/>
</dbReference>
<dbReference type="Proteomes" id="UP000000663">
    <property type="component" value="Chromosome"/>
</dbReference>
<keyword evidence="5" id="KW-0472">Membrane</keyword>
<dbReference type="GO" id="GO:0051082">
    <property type="term" value="F:unfolded protein binding"/>
    <property type="evidence" value="ECO:0007669"/>
    <property type="project" value="TreeGrafter"/>
</dbReference>
<dbReference type="SMART" id="SM00567">
    <property type="entry name" value="EZ_HEAT"/>
    <property type="match status" value="2"/>
</dbReference>
<dbReference type="Pfam" id="PF00226">
    <property type="entry name" value="DnaJ"/>
    <property type="match status" value="1"/>
</dbReference>
<protein>
    <submittedName>
        <fullName evidence="7">Predicted Zn-finger protein interacting with DnaK (DnaJ-like)</fullName>
    </submittedName>
</protein>
<keyword evidence="1" id="KW-0479">Metal-binding</keyword>
<dbReference type="Gene3D" id="2.60.40.1120">
    <property type="entry name" value="Carboxypeptidase-like, regulatory domain"/>
    <property type="match status" value="1"/>
</dbReference>
<dbReference type="GO" id="GO:0005737">
    <property type="term" value="C:cytoplasm"/>
    <property type="evidence" value="ECO:0007669"/>
    <property type="project" value="TreeGrafter"/>
</dbReference>
<dbReference type="Gene3D" id="1.10.287.110">
    <property type="entry name" value="DnaJ domain"/>
    <property type="match status" value="1"/>
</dbReference>
<dbReference type="InterPro" id="IPR001623">
    <property type="entry name" value="DnaJ_domain"/>
</dbReference>
<dbReference type="PANTHER" id="PTHR43096:SF10">
    <property type="entry name" value="CHAPERONE PROTEIN DNAJ A6, CHLOROPLASTIC"/>
    <property type="match status" value="1"/>
</dbReference>
<dbReference type="eggNOG" id="arCOG02846">
    <property type="taxonomic scope" value="Archaea"/>
</dbReference>
<dbReference type="OrthoDB" id="11397at2157"/>
<dbReference type="EMBL" id="AM114193">
    <property type="protein sequence ID" value="CAJ36407.1"/>
    <property type="molecule type" value="Genomic_DNA"/>
</dbReference>
<dbReference type="InterPro" id="IPR000058">
    <property type="entry name" value="Znf_AN1"/>
</dbReference>
<evidence type="ECO:0000256" key="4">
    <source>
        <dbReference type="SAM" id="MobiDB-lite"/>
    </source>
</evidence>
<dbReference type="SUPFAM" id="SSF48371">
    <property type="entry name" value="ARM repeat"/>
    <property type="match status" value="1"/>
</dbReference>
<reference evidence="7 8" key="1">
    <citation type="journal article" date="2006" name="Science">
        <title>Genome of rice cluster I archaea -- the key methane producers in the rice rhizosphere.</title>
        <authorList>
            <person name="Erkel C."/>
            <person name="Kube M."/>
            <person name="Reinhardt R."/>
            <person name="Liesack W."/>
        </authorList>
    </citation>
    <scope>NUCLEOTIDE SEQUENCE [LARGE SCALE GENOMIC DNA]</scope>
    <source>
        <strain evidence="8">DSM 22066 / NBRC 105507 / MRE50</strain>
    </source>
</reference>
<dbReference type="KEGG" id="rci:RCIX1090"/>
<evidence type="ECO:0000256" key="2">
    <source>
        <dbReference type="ARBA" id="ARBA00022771"/>
    </source>
</evidence>
<dbReference type="InterPro" id="IPR016024">
    <property type="entry name" value="ARM-type_fold"/>
</dbReference>
<dbReference type="InterPro" id="IPR035896">
    <property type="entry name" value="AN1-like_Znf"/>
</dbReference>
<keyword evidence="3" id="KW-0862">Zinc</keyword>
<keyword evidence="5" id="KW-0812">Transmembrane</keyword>
<feature type="compositionally biased region" description="Low complexity" evidence="4">
    <location>
        <begin position="69"/>
        <end position="80"/>
    </location>
</feature>
<feature type="region of interest" description="Disordered" evidence="4">
    <location>
        <begin position="375"/>
        <end position="394"/>
    </location>
</feature>
<dbReference type="PROSITE" id="PS50076">
    <property type="entry name" value="DNAJ_2"/>
    <property type="match status" value="1"/>
</dbReference>
<feature type="region of interest" description="Disordered" evidence="4">
    <location>
        <begin position="254"/>
        <end position="275"/>
    </location>
</feature>
<dbReference type="SUPFAM" id="SSF118310">
    <property type="entry name" value="AN1-like Zinc finger"/>
    <property type="match status" value="1"/>
</dbReference>
<feature type="region of interest" description="Disordered" evidence="4">
    <location>
        <begin position="65"/>
        <end position="84"/>
    </location>
</feature>
<dbReference type="GeneID" id="25397298"/>
<evidence type="ECO:0000313" key="8">
    <source>
        <dbReference type="Proteomes" id="UP000000663"/>
    </source>
</evidence>
<feature type="transmembrane region" description="Helical" evidence="5">
    <location>
        <begin position="348"/>
        <end position="369"/>
    </location>
</feature>
<evidence type="ECO:0000256" key="5">
    <source>
        <dbReference type="SAM" id="Phobius"/>
    </source>
</evidence>
<dbReference type="GO" id="GO:0042026">
    <property type="term" value="P:protein refolding"/>
    <property type="evidence" value="ECO:0007669"/>
    <property type="project" value="TreeGrafter"/>
</dbReference>
<dbReference type="InterPro" id="IPR011989">
    <property type="entry name" value="ARM-like"/>
</dbReference>
<feature type="domain" description="J" evidence="6">
    <location>
        <begin position="3"/>
        <end position="69"/>
    </location>
</feature>
<dbReference type="InterPro" id="IPR004155">
    <property type="entry name" value="PBS_lyase_HEAT"/>
</dbReference>
<gene>
    <name evidence="7" type="ORF">RCIX1090</name>
</gene>